<gene>
    <name evidence="3" type="ORF">THAR02_10332</name>
</gene>
<dbReference type="Pfam" id="PF14200">
    <property type="entry name" value="RicinB_lectin_2"/>
    <property type="match status" value="3"/>
</dbReference>
<comment type="caution">
    <text evidence="3">The sequence shown here is derived from an EMBL/GenBank/DDBJ whole genome shotgun (WGS) entry which is preliminary data.</text>
</comment>
<feature type="compositionally biased region" description="Basic and acidic residues" evidence="1">
    <location>
        <begin position="597"/>
        <end position="611"/>
    </location>
</feature>
<evidence type="ECO:0000313" key="3">
    <source>
        <dbReference type="EMBL" id="KKO97561.1"/>
    </source>
</evidence>
<proteinExistence type="predicted"/>
<dbReference type="InterPro" id="IPR000772">
    <property type="entry name" value="Ricin_B_lectin"/>
</dbReference>
<feature type="domain" description="Ricin B lectin" evidence="2">
    <location>
        <begin position="6"/>
        <end position="150"/>
    </location>
</feature>
<dbReference type="InterPro" id="IPR035992">
    <property type="entry name" value="Ricin_B-like_lectins"/>
</dbReference>
<dbReference type="OrthoDB" id="2131701at2759"/>
<feature type="domain" description="Ricin B lectin" evidence="2">
    <location>
        <begin position="154"/>
        <end position="294"/>
    </location>
</feature>
<evidence type="ECO:0000256" key="1">
    <source>
        <dbReference type="SAM" id="MobiDB-lite"/>
    </source>
</evidence>
<dbReference type="CDD" id="cd23416">
    <property type="entry name" value="beta-trefoil_Ricin_MOA-like"/>
    <property type="match status" value="1"/>
</dbReference>
<name>A0A0F9ZAH1_TRIHA</name>
<dbReference type="Proteomes" id="UP000034112">
    <property type="component" value="Unassembled WGS sequence"/>
</dbReference>
<dbReference type="PROSITE" id="PS50231">
    <property type="entry name" value="RICIN_B_LECTIN"/>
    <property type="match status" value="1"/>
</dbReference>
<protein>
    <recommendedName>
        <fullName evidence="2">Ricin B lectin domain-containing protein</fullName>
    </recommendedName>
</protein>
<reference evidence="4" key="1">
    <citation type="journal article" date="2015" name="Genome Announc.">
        <title>Draft whole-genome sequence of the biocontrol agent Trichoderma harzianum T6776.</title>
        <authorList>
            <person name="Baroncelli R."/>
            <person name="Piaggeschi G."/>
            <person name="Fiorini L."/>
            <person name="Bertolini E."/>
            <person name="Zapparata A."/>
            <person name="Pe M.E."/>
            <person name="Sarrocco S."/>
            <person name="Vannacci G."/>
        </authorList>
    </citation>
    <scope>NUCLEOTIDE SEQUENCE [LARGE SCALE GENOMIC DNA]</scope>
    <source>
        <strain evidence="4">T6776</strain>
    </source>
</reference>
<dbReference type="SMART" id="SM00458">
    <property type="entry name" value="RICIN"/>
    <property type="match status" value="2"/>
</dbReference>
<dbReference type="OMA" id="CWELISA"/>
<accession>A0A0F9ZAH1</accession>
<dbReference type="CDD" id="cd23432">
    <property type="entry name" value="beta-trefoil_Ricin_EndoBetaGal-like"/>
    <property type="match status" value="1"/>
</dbReference>
<dbReference type="SUPFAM" id="SSF50370">
    <property type="entry name" value="Ricin B-like lectins"/>
    <property type="match status" value="3"/>
</dbReference>
<evidence type="ECO:0000313" key="4">
    <source>
        <dbReference type="Proteomes" id="UP000034112"/>
    </source>
</evidence>
<feature type="region of interest" description="Disordered" evidence="1">
    <location>
        <begin position="583"/>
        <end position="611"/>
    </location>
</feature>
<organism evidence="3 4">
    <name type="scientific">Trichoderma harzianum</name>
    <name type="common">Hypocrea lixii</name>
    <dbReference type="NCBI Taxonomy" id="5544"/>
    <lineage>
        <taxon>Eukaryota</taxon>
        <taxon>Fungi</taxon>
        <taxon>Dikarya</taxon>
        <taxon>Ascomycota</taxon>
        <taxon>Pezizomycotina</taxon>
        <taxon>Sordariomycetes</taxon>
        <taxon>Hypocreomycetidae</taxon>
        <taxon>Hypocreales</taxon>
        <taxon>Hypocreaceae</taxon>
        <taxon>Trichoderma</taxon>
    </lineage>
</organism>
<evidence type="ECO:0000259" key="2">
    <source>
        <dbReference type="SMART" id="SM00458"/>
    </source>
</evidence>
<dbReference type="AlphaFoldDB" id="A0A0F9ZAH1"/>
<dbReference type="EMBL" id="JOKZ01000542">
    <property type="protein sequence ID" value="KKO97561.1"/>
    <property type="molecule type" value="Genomic_DNA"/>
</dbReference>
<sequence>MSVKEGVYWIRNLQWTNKVLDLSGGDLAQGTSILNYNENDTFNKPLNQLWLVERFESRNKYIIRNVHSNLVLDLSGGSSANGTPIICWNQHGGTNQQWQIEWFKDVHGTAYYHIINVATGAAVSHNQDDSIDFTVCWSIDDGGKQLWSFTPFTYPLTYRLRVQSTGRVLDLSGASSTNGTPALAFEKHPFPTKRNQLWRLQNRSKSEGYTIQCLETGTAADLEGGKADNGTAICGWQSHGGRNQQWKIDTLDDDFQKITNVLAGSAMDAFMNDDDKRVGGWEYHGGNNQRWFLDTVPSPSPSWVLIQNGGTGKFLCSDSLGNISTTDGPETVFDNYVQWRFLQKDYTGVYTLVNRATGRFLRQLSSQPSISLVETTDNAIRDWWFLEAYNDSDTGLVSIISKETGNTLDHYAGERIEALDTGTDNPNRSWKIMPANDWLTSFTLINGKTGLCLSAHYRREEIRLSTVDDLSDFHAQWIFREVAEGPLFSIQNKANNYIIGGPSALWELVVCCEKYFGVRNSSTGKYLAIKDGQPTFEDSDMDDQHQCWELASGRTIDNGYDLIYMDDDLLKVLEPFLNSQQRDDMKHRIQKRGAKKPPKDKSEWKLPSKNRVAEPDPTVRRLLSALIDRWEWDVVNEEQQPIQTLISFGQAEAERVIGERLPPAIRRIYASSRQPNTVFRLDRQGYINLAGGRYVNLQGQYGTNTYFHITLPVGVRYGREEIRRFMRESLARSTTIVITPTTCKPPDGGPSYKRDPGSGGGNSWIKWAIALLATSIVQHSEL</sequence>
<dbReference type="Gene3D" id="2.80.10.50">
    <property type="match status" value="4"/>
</dbReference>